<keyword evidence="2" id="KW-0808">Transferase</keyword>
<dbReference type="GO" id="GO:0007165">
    <property type="term" value="P:signal transduction"/>
    <property type="evidence" value="ECO:0000318"/>
    <property type="project" value="GO_Central"/>
</dbReference>
<dbReference type="InterPro" id="IPR018451">
    <property type="entry name" value="NAF/FISL_domain"/>
</dbReference>
<dbReference type="GO" id="GO:0005524">
    <property type="term" value="F:ATP binding"/>
    <property type="evidence" value="ECO:0007669"/>
    <property type="project" value="UniProtKB-UniRule"/>
</dbReference>
<dbReference type="PROSITE" id="PS00107">
    <property type="entry name" value="PROTEIN_KINASE_ATP"/>
    <property type="match status" value="1"/>
</dbReference>
<dbReference type="Gene3D" id="1.10.510.10">
    <property type="entry name" value="Transferase(Phosphotransferase) domain 1"/>
    <property type="match status" value="1"/>
</dbReference>
<dbReference type="KEGG" id="nta:107824126"/>
<dbReference type="RefSeq" id="XP_016506349.2">
    <property type="nucleotide sequence ID" value="XM_016650863.2"/>
</dbReference>
<dbReference type="Gene3D" id="3.30.310.80">
    <property type="entry name" value="Kinase associated domain 1, KA1"/>
    <property type="match status" value="1"/>
</dbReference>
<dbReference type="GO" id="GO:0004674">
    <property type="term" value="F:protein serine/threonine kinase activity"/>
    <property type="evidence" value="ECO:0000318"/>
    <property type="project" value="GO_Central"/>
</dbReference>
<dbReference type="SMART" id="SM00220">
    <property type="entry name" value="S_TKc"/>
    <property type="match status" value="1"/>
</dbReference>
<dbReference type="OMA" id="KMEGCQE"/>
<dbReference type="PANTHER" id="PTHR43895:SF42">
    <property type="entry name" value="CBL-INTERACTING SERINE_THREONINE-PROTEIN KINASE 10"/>
    <property type="match status" value="1"/>
</dbReference>
<dbReference type="PANTHER" id="PTHR43895">
    <property type="entry name" value="CALCIUM/CALMODULIN-DEPENDENT PROTEIN KINASE KINASE-RELATED"/>
    <property type="match status" value="1"/>
</dbReference>
<dbReference type="PaxDb" id="4097-A0A1S4CYV7"/>
<evidence type="ECO:0000313" key="2">
    <source>
        <dbReference type="RefSeq" id="XP_016506349.2"/>
    </source>
</evidence>
<name>A0A1S4CZC1_TOBAC</name>
<reference evidence="1" key="1">
    <citation type="journal article" date="2014" name="Nat. Commun.">
        <title>The tobacco genome sequence and its comparison with those of tomato and potato.</title>
        <authorList>
            <person name="Sierro N."/>
            <person name="Battey J.N."/>
            <person name="Ouadi S."/>
            <person name="Bakaher N."/>
            <person name="Bovet L."/>
            <person name="Willig A."/>
            <person name="Goepfert S."/>
            <person name="Peitsch M.C."/>
            <person name="Ivanov N.V."/>
        </authorList>
    </citation>
    <scope>NUCLEOTIDE SEQUENCE [LARGE SCALE GENOMIC DNA]</scope>
</reference>
<dbReference type="FunFam" id="3.30.310.80:FF:000005">
    <property type="entry name" value="Non-specific serine/threonine protein kinase"/>
    <property type="match status" value="1"/>
</dbReference>
<dbReference type="STRING" id="4097.A0A1S4CYV7"/>
<dbReference type="Proteomes" id="UP000790787">
    <property type="component" value="Chromosome 2"/>
</dbReference>
<dbReference type="InterPro" id="IPR011009">
    <property type="entry name" value="Kinase-like_dom_sf"/>
</dbReference>
<keyword evidence="1" id="KW-1185">Reference proteome</keyword>
<dbReference type="PROSITE" id="PS50011">
    <property type="entry name" value="PROTEIN_KINASE_DOM"/>
    <property type="match status" value="1"/>
</dbReference>
<dbReference type="Pfam" id="PF00069">
    <property type="entry name" value="Pkinase"/>
    <property type="match status" value="1"/>
</dbReference>
<proteinExistence type="predicted"/>
<dbReference type="InterPro" id="IPR000719">
    <property type="entry name" value="Prot_kinase_dom"/>
</dbReference>
<keyword evidence="2" id="KW-0418">Kinase</keyword>
<dbReference type="CDD" id="cd14663">
    <property type="entry name" value="STKc_SnRK3"/>
    <property type="match status" value="1"/>
</dbReference>
<dbReference type="InterPro" id="IPR008271">
    <property type="entry name" value="Ser/Thr_kinase_AS"/>
</dbReference>
<sequence>MANTGTILLERYELGRLLGQGTFAKVYYGRSIRTGQNVAIKVIDKEKVLRVGLVNQVKREISVMRLVRHPNIVHLYEVMATKSKIYFVMEYVKGGELFNKVARGRLKEDVARKYFQQLINAVDFCHSRGVYHRDLKPENLLLDEDENLKISDFGLSALAESKRQDGLLHTTCGTPAYVAPEVINRKGYDGAKADIWSCGVILYVLLAGYLPFHDSNLMEMYRKIGKSEFKCPSWFPPEVRRLLVRMLDPNPHTRISIAKIKESSWFKRGIASKSIKADTERKDLASACTELAAGSSENKQDMARLSNLNAFDIISLSTGFDLSRLFEDTPLKKEARFTSCKPASVIISKLEDVAKRLKLKVSKRDAGLLRFEGSKEGRKGILSIDTEIFEVTPTFYLVEVKKSNGDTLEYQKILNEGLRPGLQDIVWAWQLEQPPQQSEQQLDEQSNSQLQQQQRSDNQQQLSEQEQQQLLFPPQLLQQEQLP</sequence>
<dbReference type="Pfam" id="PF03822">
    <property type="entry name" value="NAF"/>
    <property type="match status" value="1"/>
</dbReference>
<dbReference type="OrthoDB" id="193931at2759"/>
<protein>
    <submittedName>
        <fullName evidence="2">CBL-interacting protein kinase 2</fullName>
    </submittedName>
</protein>
<reference evidence="2" key="2">
    <citation type="submission" date="2025-08" db="UniProtKB">
        <authorList>
            <consortium name="RefSeq"/>
        </authorList>
    </citation>
    <scope>IDENTIFICATION</scope>
    <source>
        <tissue evidence="2">Leaf</tissue>
    </source>
</reference>
<dbReference type="InterPro" id="IPR017441">
    <property type="entry name" value="Protein_kinase_ATP_BS"/>
</dbReference>
<organism evidence="1 2">
    <name type="scientific">Nicotiana tabacum</name>
    <name type="common">Common tobacco</name>
    <dbReference type="NCBI Taxonomy" id="4097"/>
    <lineage>
        <taxon>Eukaryota</taxon>
        <taxon>Viridiplantae</taxon>
        <taxon>Streptophyta</taxon>
        <taxon>Embryophyta</taxon>
        <taxon>Tracheophyta</taxon>
        <taxon>Spermatophyta</taxon>
        <taxon>Magnoliopsida</taxon>
        <taxon>eudicotyledons</taxon>
        <taxon>Gunneridae</taxon>
        <taxon>Pentapetalae</taxon>
        <taxon>asterids</taxon>
        <taxon>lamiids</taxon>
        <taxon>Solanales</taxon>
        <taxon>Solanaceae</taxon>
        <taxon>Nicotianoideae</taxon>
        <taxon>Nicotianeae</taxon>
        <taxon>Nicotiana</taxon>
    </lineage>
</organism>
<dbReference type="PROSITE" id="PS50816">
    <property type="entry name" value="NAF"/>
    <property type="match status" value="1"/>
</dbReference>
<evidence type="ECO:0000313" key="1">
    <source>
        <dbReference type="Proteomes" id="UP000790787"/>
    </source>
</evidence>
<dbReference type="CDD" id="cd12195">
    <property type="entry name" value="CIPK_C"/>
    <property type="match status" value="1"/>
</dbReference>
<dbReference type="SUPFAM" id="SSF56112">
    <property type="entry name" value="Protein kinase-like (PK-like)"/>
    <property type="match status" value="1"/>
</dbReference>
<accession>A0A1S4CZC1</accession>
<dbReference type="FunFam" id="1.10.510.10:FF:000653">
    <property type="entry name" value="Non-specific serine/threonine protein kinase"/>
    <property type="match status" value="1"/>
</dbReference>
<dbReference type="FunFam" id="3.30.200.20:FF:000096">
    <property type="entry name" value="Non-specific serine/threonine protein kinase"/>
    <property type="match status" value="1"/>
</dbReference>
<dbReference type="InterPro" id="IPR004041">
    <property type="entry name" value="NAF_dom"/>
</dbReference>
<dbReference type="PROSITE" id="PS00108">
    <property type="entry name" value="PROTEIN_KINASE_ST"/>
    <property type="match status" value="1"/>
</dbReference>
<gene>
    <name evidence="2" type="primary">LOC107824126</name>
</gene>
<dbReference type="Gene3D" id="3.30.200.20">
    <property type="entry name" value="Phosphorylase Kinase, domain 1"/>
    <property type="match status" value="1"/>
</dbReference>